<dbReference type="AlphaFoldDB" id="A0A1I4FZ75"/>
<reference evidence="3" key="1">
    <citation type="submission" date="2016-10" db="EMBL/GenBank/DDBJ databases">
        <authorList>
            <person name="Varghese N."/>
            <person name="Submissions S."/>
        </authorList>
    </citation>
    <scope>NUCLEOTIDE SEQUENCE [LARGE SCALE GENOMIC DNA]</scope>
    <source>
        <strain evidence="3">Nm69</strain>
    </source>
</reference>
<dbReference type="RefSeq" id="WP_211753477.1">
    <property type="nucleotide sequence ID" value="NZ_FOSP01000045.1"/>
</dbReference>
<organism evidence="2 3">
    <name type="scientific">Nitrosomonas aestuarii</name>
    <dbReference type="NCBI Taxonomy" id="52441"/>
    <lineage>
        <taxon>Bacteria</taxon>
        <taxon>Pseudomonadati</taxon>
        <taxon>Pseudomonadota</taxon>
        <taxon>Betaproteobacteria</taxon>
        <taxon>Nitrosomonadales</taxon>
        <taxon>Nitrosomonadaceae</taxon>
        <taxon>Nitrosomonas</taxon>
    </lineage>
</organism>
<proteinExistence type="predicted"/>
<evidence type="ECO:0000313" key="3">
    <source>
        <dbReference type="Proteomes" id="UP000199533"/>
    </source>
</evidence>
<keyword evidence="1" id="KW-0175">Coiled coil</keyword>
<keyword evidence="3" id="KW-1185">Reference proteome</keyword>
<sequence length="432" mass="49240">MTHLEINTYTQLERQIEHWMAAVSRLEDLELFAATDAWAELEDYLSLRLKESLRGSVANLKQEIMLLRRLLMNAGTHQPLEKLAQRTVKVRVRYQKVETLLDFYIDAINTRANPHMASLLTSCDRMVIHSMKNILVALNKQTPPVLTYIGEGLGAAILKAGLRLWDGRTESPVASIKLARHNLYRPTALIHEAGHQVAHILGWNVELAEILSDELPQTIAPTWAGWASEVAADTFAFANTGYAAIAGLHDVVAHTPHSVFRFLDGDPHPISYIRVLLGIEMCRQFYGAGPWDGMEKAWQIRYPLSEADPSTQFLIRESIRVLPRIVSLCLRKQLRAFDQKTLVHFVNPDKVAPQVLLTMEEKHGKNLFNSTYWLENEPLRLLALIGYRIAVEPRQSSLLIRQQEEWMLRAGFRIKNADVIPLNFSTKRYQTI</sequence>
<gene>
    <name evidence="2" type="ORF">SAMN05216302_10455</name>
</gene>
<name>A0A1I4FZ75_9PROT</name>
<evidence type="ECO:0000256" key="1">
    <source>
        <dbReference type="SAM" id="Coils"/>
    </source>
</evidence>
<feature type="coiled-coil region" evidence="1">
    <location>
        <begin position="9"/>
        <end position="70"/>
    </location>
</feature>
<protein>
    <submittedName>
        <fullName evidence="2">Uncharacterized protein</fullName>
    </submittedName>
</protein>
<dbReference type="STRING" id="52441.SAMN05216302_10455"/>
<dbReference type="Proteomes" id="UP000199533">
    <property type="component" value="Unassembled WGS sequence"/>
</dbReference>
<evidence type="ECO:0000313" key="2">
    <source>
        <dbReference type="EMBL" id="SFL23188.1"/>
    </source>
</evidence>
<dbReference type="EMBL" id="FOSP01000045">
    <property type="protein sequence ID" value="SFL23188.1"/>
    <property type="molecule type" value="Genomic_DNA"/>
</dbReference>
<accession>A0A1I4FZ75</accession>